<keyword evidence="2" id="KW-1185">Reference proteome</keyword>
<dbReference type="Gene3D" id="3.30.870.10">
    <property type="entry name" value="Endonuclease Chain A"/>
    <property type="match status" value="1"/>
</dbReference>
<gene>
    <name evidence="1" type="ORF">HNQ08_004867</name>
</gene>
<sequence>MSNGSTAQTRWQGWEPAMDFLRKRDGTLWIVSPFITTTPPERMIHGSRVLTTLDPAKLASGASTFQALAALLEGGAEVRILPKLHAKVYLRMHGSEAVGFSGSANLTLSGERHNHEVMTGPETFSIGFMRDLTHHWAAAAKHRLTMSRLIQEQEKAERLSENLAAQKLIESGVVVILIDTQMLRGSFELTESKVGIPIHERTKGFRPARVDFVQAKNRKQGIDLLQAGLKRLQSSRTGQAIKLKGSLSFAVPVAEHDNFQDGLQELNSELRTTMGELVKEHAEAWQADFITRLQQAAQRYVRADPDRVQAVLEGAASSFDKYIKKLDVGLSYGTYLPLQTPSRPLAHDFRTYFQGVRENQPLNWEDDVEA</sequence>
<evidence type="ECO:0000313" key="2">
    <source>
        <dbReference type="Proteomes" id="UP000552709"/>
    </source>
</evidence>
<reference evidence="1 2" key="1">
    <citation type="submission" date="2020-08" db="EMBL/GenBank/DDBJ databases">
        <title>Genomic Encyclopedia of Type Strains, Phase IV (KMG-IV): sequencing the most valuable type-strain genomes for metagenomic binning, comparative biology and taxonomic classification.</title>
        <authorList>
            <person name="Goeker M."/>
        </authorList>
    </citation>
    <scope>NUCLEOTIDE SEQUENCE [LARGE SCALE GENOMIC DNA]</scope>
    <source>
        <strain evidence="1 2">DSM 27939</strain>
    </source>
</reference>
<protein>
    <recommendedName>
        <fullName evidence="3">Phospholipase D-like domain-containing protein</fullName>
    </recommendedName>
</protein>
<evidence type="ECO:0008006" key="3">
    <source>
        <dbReference type="Google" id="ProtNLM"/>
    </source>
</evidence>
<name>A0A7W8K1H0_9DEIO</name>
<dbReference type="InterPro" id="IPR059166">
    <property type="entry name" value="PLD-like_cat"/>
</dbReference>
<dbReference type="RefSeq" id="WP_184137489.1">
    <property type="nucleotide sequence ID" value="NZ_JACHFL010000021.1"/>
</dbReference>
<dbReference type="CDD" id="cd09176">
    <property type="entry name" value="PLDc_unchar6"/>
    <property type="match status" value="1"/>
</dbReference>
<organism evidence="1 2">
    <name type="scientific">Deinococcus humi</name>
    <dbReference type="NCBI Taxonomy" id="662880"/>
    <lineage>
        <taxon>Bacteria</taxon>
        <taxon>Thermotogati</taxon>
        <taxon>Deinococcota</taxon>
        <taxon>Deinococci</taxon>
        <taxon>Deinococcales</taxon>
        <taxon>Deinococcaceae</taxon>
        <taxon>Deinococcus</taxon>
    </lineage>
</organism>
<accession>A0A7W8K1H0</accession>
<proteinExistence type="predicted"/>
<evidence type="ECO:0000313" key="1">
    <source>
        <dbReference type="EMBL" id="MBB5365741.1"/>
    </source>
</evidence>
<dbReference type="EMBL" id="JACHFL010000021">
    <property type="protein sequence ID" value="MBB5365741.1"/>
    <property type="molecule type" value="Genomic_DNA"/>
</dbReference>
<dbReference type="Proteomes" id="UP000552709">
    <property type="component" value="Unassembled WGS sequence"/>
</dbReference>
<dbReference type="AlphaFoldDB" id="A0A7W8K1H0"/>
<comment type="caution">
    <text evidence="1">The sequence shown here is derived from an EMBL/GenBank/DDBJ whole genome shotgun (WGS) entry which is preliminary data.</text>
</comment>